<dbReference type="EMBL" id="LFTY01000002">
    <property type="protein sequence ID" value="KMW59792.1"/>
    <property type="molecule type" value="Genomic_DNA"/>
</dbReference>
<dbReference type="SUPFAM" id="SSF75304">
    <property type="entry name" value="Amidase signature (AS) enzymes"/>
    <property type="match status" value="1"/>
</dbReference>
<dbReference type="AlphaFoldDB" id="A0A0J9EAH1"/>
<dbReference type="GO" id="GO:0016740">
    <property type="term" value="F:transferase activity"/>
    <property type="evidence" value="ECO:0007669"/>
    <property type="project" value="UniProtKB-KW"/>
</dbReference>
<dbReference type="InterPro" id="IPR023631">
    <property type="entry name" value="Amidase_dom"/>
</dbReference>
<dbReference type="STRING" id="1675527.AIOL_004776"/>
<dbReference type="GO" id="GO:0050566">
    <property type="term" value="F:asparaginyl-tRNA synthase (glutamine-hydrolyzing) activity"/>
    <property type="evidence" value="ECO:0007669"/>
    <property type="project" value="UniProtKB-EC"/>
</dbReference>
<dbReference type="Proteomes" id="UP000037178">
    <property type="component" value="Unassembled WGS sequence"/>
</dbReference>
<evidence type="ECO:0000256" key="1">
    <source>
        <dbReference type="ARBA" id="ARBA00009199"/>
    </source>
</evidence>
<dbReference type="Gene3D" id="3.90.1300.10">
    <property type="entry name" value="Amidase signature (AS) domain"/>
    <property type="match status" value="1"/>
</dbReference>
<feature type="domain" description="Amidase" evidence="2">
    <location>
        <begin position="3"/>
        <end position="391"/>
    </location>
</feature>
<dbReference type="InterPro" id="IPR036928">
    <property type="entry name" value="AS_sf"/>
</dbReference>
<reference evidence="3 4" key="1">
    <citation type="submission" date="2015-06" db="EMBL/GenBank/DDBJ databases">
        <title>Draft genome sequence of an Alphaproteobacteria species associated to the Mediterranean sponge Oscarella lobularis.</title>
        <authorList>
            <person name="Jourda C."/>
            <person name="Santini S."/>
            <person name="Claverie J.-M."/>
        </authorList>
    </citation>
    <scope>NUCLEOTIDE SEQUENCE [LARGE SCALE GENOMIC DNA]</scope>
    <source>
        <strain evidence="3">IGS</strain>
    </source>
</reference>
<evidence type="ECO:0000313" key="4">
    <source>
        <dbReference type="Proteomes" id="UP000037178"/>
    </source>
</evidence>
<dbReference type="InterPro" id="IPR000120">
    <property type="entry name" value="Amidase"/>
</dbReference>
<dbReference type="PANTHER" id="PTHR11895">
    <property type="entry name" value="TRANSAMIDASE"/>
    <property type="match status" value="1"/>
</dbReference>
<dbReference type="InterPro" id="IPR020556">
    <property type="entry name" value="Amidase_CS"/>
</dbReference>
<keyword evidence="4" id="KW-1185">Reference proteome</keyword>
<dbReference type="EC" id="6.3.5.6" evidence="3"/>
<name>A0A0J9EAH1_9RHOB</name>
<organism evidence="3 4">
    <name type="scientific">Candidatus Rhodobacter oscarellae</name>
    <dbReference type="NCBI Taxonomy" id="1675527"/>
    <lineage>
        <taxon>Bacteria</taxon>
        <taxon>Pseudomonadati</taxon>
        <taxon>Pseudomonadota</taxon>
        <taxon>Alphaproteobacteria</taxon>
        <taxon>Rhodobacterales</taxon>
        <taxon>Rhodobacter group</taxon>
        <taxon>Rhodobacter</taxon>
    </lineage>
</organism>
<keyword evidence="3" id="KW-0808">Transferase</keyword>
<dbReference type="PROSITE" id="PS00571">
    <property type="entry name" value="AMIDASES"/>
    <property type="match status" value="1"/>
</dbReference>
<protein>
    <submittedName>
        <fullName evidence="3">Aspartyl-tRNA(Asn) amidotransferase subunit A</fullName>
        <ecNumber evidence="3">6.3.5.6</ecNumber>
        <ecNumber evidence="3">6.3.5.7</ecNumber>
    </submittedName>
</protein>
<sequence length="415" mass="42091">MVYLDEEMARASARAADAAPQDDRRPFHGVPFLAKDLGGVASGLPASAGSAALRAAADTPKLDDDLFGAFRRLGLLPFGRTATPPFGTSLSCEPEGLPPTCNPWNPQLTPGGSSGGAAAAVAAGLVAISHATDAGGSIRVPAACCGLTGLKPSRGAVSAGPGFDNHLAGIAQGLVLARSIRDVQTAFRSARQPLPAVELSGKPRIGVAVPDVCGADQRRAVEAVADALRDAGCTVSERPSPDAMGEKAHQLAWSVIGVSLAEWLGALQLTDDQVPPLAAALAAEARAVTATGFFAVTRGIARLTYQANTLFADCDALLMPVLSQAPPPVGAFDLSGQDPADHRARMKAFAPNVALANVAGLPALGLPFGMSDGLPLGAQLLGPVGSDAALLALGERIEARAPSFSFPYPIAGMPL</sequence>
<dbReference type="GO" id="GO:0050567">
    <property type="term" value="F:glutaminyl-tRNA synthase (glutamine-hydrolyzing) activity"/>
    <property type="evidence" value="ECO:0007669"/>
    <property type="project" value="UniProtKB-EC"/>
</dbReference>
<accession>A0A0J9EAH1</accession>
<dbReference type="PANTHER" id="PTHR11895:SF7">
    <property type="entry name" value="GLUTAMYL-TRNA(GLN) AMIDOTRANSFERASE SUBUNIT A, MITOCHONDRIAL"/>
    <property type="match status" value="1"/>
</dbReference>
<keyword evidence="3" id="KW-0436">Ligase</keyword>
<gene>
    <name evidence="3" type="ORF">AIOL_004776</name>
</gene>
<dbReference type="PATRIC" id="fig|1675527.3.peg.5013"/>
<dbReference type="EC" id="6.3.5.7" evidence="3"/>
<comment type="similarity">
    <text evidence="1">Belongs to the amidase family.</text>
</comment>
<proteinExistence type="inferred from homology"/>
<evidence type="ECO:0000313" key="3">
    <source>
        <dbReference type="EMBL" id="KMW59792.1"/>
    </source>
</evidence>
<dbReference type="Pfam" id="PF01425">
    <property type="entry name" value="Amidase"/>
    <property type="match status" value="1"/>
</dbReference>
<comment type="caution">
    <text evidence="3">The sequence shown here is derived from an EMBL/GenBank/DDBJ whole genome shotgun (WGS) entry which is preliminary data.</text>
</comment>
<evidence type="ECO:0000259" key="2">
    <source>
        <dbReference type="Pfam" id="PF01425"/>
    </source>
</evidence>